<gene>
    <name evidence="1" type="ORF">UY48_C0001G0047</name>
</gene>
<sequence>MSLPYAEEINYWKTGQSSPDIWISKARELIIEFGGRILMEAFGQDETGKSAFVLAFEIGEDRFKIIWPVLPSKTKNEKAARIQAATMLHHDVKAKCVSAAVIGARTAFFSYLMLPDGRIAAQLSAPEITDAAPSFFLLLPEGQSS</sequence>
<dbReference type="EMBL" id="LCQD01000001">
    <property type="protein sequence ID" value="KKW13426.1"/>
    <property type="molecule type" value="Genomic_DNA"/>
</dbReference>
<dbReference type="Proteomes" id="UP000034588">
    <property type="component" value="Unassembled WGS sequence"/>
</dbReference>
<name>A0A0G1W3S6_9BACT</name>
<reference evidence="1 2" key="1">
    <citation type="journal article" date="2015" name="Nature">
        <title>rRNA introns, odd ribosomes, and small enigmatic genomes across a large radiation of phyla.</title>
        <authorList>
            <person name="Brown C.T."/>
            <person name="Hug L.A."/>
            <person name="Thomas B.C."/>
            <person name="Sharon I."/>
            <person name="Castelle C.J."/>
            <person name="Singh A."/>
            <person name="Wilkins M.J."/>
            <person name="Williams K.H."/>
            <person name="Banfield J.F."/>
        </authorList>
    </citation>
    <scope>NUCLEOTIDE SEQUENCE [LARGE SCALE GENOMIC DNA]</scope>
</reference>
<proteinExistence type="predicted"/>
<evidence type="ECO:0000313" key="2">
    <source>
        <dbReference type="Proteomes" id="UP000034588"/>
    </source>
</evidence>
<accession>A0A0G1W3S6</accession>
<evidence type="ECO:0000313" key="1">
    <source>
        <dbReference type="EMBL" id="KKW13426.1"/>
    </source>
</evidence>
<comment type="caution">
    <text evidence="1">The sequence shown here is derived from an EMBL/GenBank/DDBJ whole genome shotgun (WGS) entry which is preliminary data.</text>
</comment>
<organism evidence="1 2">
    <name type="scientific">Candidatus Gottesmanbacteria bacterium GW2011_GWB1_49_7</name>
    <dbReference type="NCBI Taxonomy" id="1618448"/>
    <lineage>
        <taxon>Bacteria</taxon>
        <taxon>Candidatus Gottesmaniibacteriota</taxon>
    </lineage>
</organism>
<dbReference type="AlphaFoldDB" id="A0A0G1W3S6"/>
<protein>
    <submittedName>
        <fullName evidence="1">Uncharacterized protein</fullName>
    </submittedName>
</protein>